<keyword evidence="4 7" id="KW-0812">Transmembrane</keyword>
<dbReference type="Pfam" id="PF03547">
    <property type="entry name" value="Mem_trans"/>
    <property type="match status" value="1"/>
</dbReference>
<feature type="transmembrane region" description="Helical" evidence="7">
    <location>
        <begin position="28"/>
        <end position="52"/>
    </location>
</feature>
<keyword evidence="5 7" id="KW-1133">Transmembrane helix</keyword>
<feature type="transmembrane region" description="Helical" evidence="7">
    <location>
        <begin position="92"/>
        <end position="115"/>
    </location>
</feature>
<proteinExistence type="predicted"/>
<evidence type="ECO:0000256" key="6">
    <source>
        <dbReference type="ARBA" id="ARBA00023136"/>
    </source>
</evidence>
<feature type="transmembrane region" description="Helical" evidence="7">
    <location>
        <begin position="158"/>
        <end position="176"/>
    </location>
</feature>
<evidence type="ECO:0000256" key="1">
    <source>
        <dbReference type="ARBA" id="ARBA00004141"/>
    </source>
</evidence>
<sequence>MTAQFVVSLMCFAAGFGSQRLQVAGEKAVSALSSLISWVLLPAVIIAAMSQLHLSKDVMLLPAANLFVVGALLAIAAIAARFFGVKRQTAGAAVIAFGTLEGGSIGLALVLSLFGTKLLPQFFVFDIVHALLLFTVTYLVACLYGGEGKLSGKLIRDFLLGPIPMAVIAGLALNVSGVHLNAAIGSVLNAAGYLILPAVLGILGLRFTFRKEYLAMSLALTFAKIVLGYLIALAFVLLFEPSAASRAVILLSSCLPPSFLTLIFAQQRKLDADFLATFLPVSALVSFTVLYATFHLFPGLL</sequence>
<organism evidence="8 9">
    <name type="scientific">Paraburkholderia edwinii</name>
    <dbReference type="NCBI Taxonomy" id="2861782"/>
    <lineage>
        <taxon>Bacteria</taxon>
        <taxon>Pseudomonadati</taxon>
        <taxon>Pseudomonadota</taxon>
        <taxon>Betaproteobacteria</taxon>
        <taxon>Burkholderiales</taxon>
        <taxon>Burkholderiaceae</taxon>
        <taxon>Paraburkholderia</taxon>
    </lineage>
</organism>
<name>A0ABX8UH42_9BURK</name>
<evidence type="ECO:0000256" key="2">
    <source>
        <dbReference type="ARBA" id="ARBA00022448"/>
    </source>
</evidence>
<keyword evidence="3" id="KW-1003">Cell membrane</keyword>
<gene>
    <name evidence="8" type="ORF">KZJ38_15995</name>
</gene>
<feature type="transmembrane region" description="Helical" evidence="7">
    <location>
        <begin position="182"/>
        <end position="205"/>
    </location>
</feature>
<evidence type="ECO:0000256" key="3">
    <source>
        <dbReference type="ARBA" id="ARBA00022475"/>
    </source>
</evidence>
<dbReference type="PANTHER" id="PTHR36838">
    <property type="entry name" value="AUXIN EFFLUX CARRIER FAMILY PROTEIN"/>
    <property type="match status" value="1"/>
</dbReference>
<feature type="transmembrane region" description="Helical" evidence="7">
    <location>
        <begin position="277"/>
        <end position="297"/>
    </location>
</feature>
<keyword evidence="6 7" id="KW-0472">Membrane</keyword>
<dbReference type="PANTHER" id="PTHR36838:SF3">
    <property type="entry name" value="TRANSPORTER AUXIN EFFLUX CARRIER EC FAMILY"/>
    <property type="match status" value="1"/>
</dbReference>
<feature type="transmembrane region" description="Helical" evidence="7">
    <location>
        <begin position="127"/>
        <end position="146"/>
    </location>
</feature>
<evidence type="ECO:0000256" key="7">
    <source>
        <dbReference type="SAM" id="Phobius"/>
    </source>
</evidence>
<dbReference type="Proteomes" id="UP000826462">
    <property type="component" value="Chromosome 1"/>
</dbReference>
<feature type="transmembrane region" description="Helical" evidence="7">
    <location>
        <begin position="58"/>
        <end position="80"/>
    </location>
</feature>
<protein>
    <submittedName>
        <fullName evidence="8">AEC family transporter</fullName>
    </submittedName>
</protein>
<accession>A0ABX8UH42</accession>
<feature type="transmembrane region" description="Helical" evidence="7">
    <location>
        <begin position="217"/>
        <end position="239"/>
    </location>
</feature>
<keyword evidence="9" id="KW-1185">Reference proteome</keyword>
<evidence type="ECO:0000256" key="5">
    <source>
        <dbReference type="ARBA" id="ARBA00022989"/>
    </source>
</evidence>
<keyword evidence="2" id="KW-0813">Transport</keyword>
<dbReference type="InterPro" id="IPR004776">
    <property type="entry name" value="Mem_transp_PIN-like"/>
</dbReference>
<dbReference type="RefSeq" id="WP_219797096.1">
    <property type="nucleotide sequence ID" value="NZ_CP080095.1"/>
</dbReference>
<evidence type="ECO:0000313" key="9">
    <source>
        <dbReference type="Proteomes" id="UP000826462"/>
    </source>
</evidence>
<feature type="transmembrane region" description="Helical" evidence="7">
    <location>
        <begin position="245"/>
        <end position="265"/>
    </location>
</feature>
<comment type="subcellular location">
    <subcellularLocation>
        <location evidence="1">Membrane</location>
        <topology evidence="1">Multi-pass membrane protein</topology>
    </subcellularLocation>
</comment>
<reference evidence="8 9" key="1">
    <citation type="submission" date="2021-07" db="EMBL/GenBank/DDBJ databases">
        <title>Paraburkholderia edwinii protects Aspergillus sp. from phenazines by acting as a toxin sponge.</title>
        <authorList>
            <person name="Dahlstrom K.M."/>
            <person name="Newman D.K."/>
        </authorList>
    </citation>
    <scope>NUCLEOTIDE SEQUENCE [LARGE SCALE GENOMIC DNA]</scope>
    <source>
        <strain evidence="8 9">Pe01</strain>
    </source>
</reference>
<dbReference type="EMBL" id="CP080095">
    <property type="protein sequence ID" value="QYD67816.1"/>
    <property type="molecule type" value="Genomic_DNA"/>
</dbReference>
<evidence type="ECO:0000256" key="4">
    <source>
        <dbReference type="ARBA" id="ARBA00022692"/>
    </source>
</evidence>
<evidence type="ECO:0000313" key="8">
    <source>
        <dbReference type="EMBL" id="QYD67816.1"/>
    </source>
</evidence>